<feature type="domain" description="DUF2231" evidence="12">
    <location>
        <begin position="171"/>
        <end position="298"/>
    </location>
</feature>
<comment type="subcellular location">
    <subcellularLocation>
        <location evidence="1">Membrane</location>
    </subcellularLocation>
</comment>
<feature type="region of interest" description="Disordered" evidence="8">
    <location>
        <begin position="124"/>
        <end position="155"/>
    </location>
</feature>
<evidence type="ECO:0000256" key="9">
    <source>
        <dbReference type="SAM" id="Phobius"/>
    </source>
</evidence>
<feature type="transmembrane region" description="Helical" evidence="9">
    <location>
        <begin position="243"/>
        <end position="261"/>
    </location>
</feature>
<dbReference type="InterPro" id="IPR028871">
    <property type="entry name" value="BlueCu_1_BS"/>
</dbReference>
<evidence type="ECO:0000256" key="8">
    <source>
        <dbReference type="SAM" id="MobiDB-lite"/>
    </source>
</evidence>
<evidence type="ECO:0000259" key="11">
    <source>
        <dbReference type="Pfam" id="PF00127"/>
    </source>
</evidence>
<feature type="transmembrane region" description="Helical" evidence="9">
    <location>
        <begin position="207"/>
        <end position="231"/>
    </location>
</feature>
<feature type="binding site" evidence="7">
    <location>
        <position position="113"/>
    </location>
    <ligand>
        <name>Cu cation</name>
        <dbReference type="ChEBI" id="CHEBI:23378"/>
    </ligand>
</feature>
<dbReference type="PANTHER" id="PTHR34192:SF10">
    <property type="entry name" value="PLASTOCYANIN MAJOR ISOFORM, CHLOROPLASTIC-RELATED"/>
    <property type="match status" value="1"/>
</dbReference>
<dbReference type="KEGG" id="tpla:ElP_01340"/>
<feature type="binding site" evidence="7">
    <location>
        <position position="61"/>
    </location>
    <ligand>
        <name>Cu cation</name>
        <dbReference type="ChEBI" id="CHEBI:23378"/>
    </ligand>
</feature>
<dbReference type="PROSITE" id="PS00196">
    <property type="entry name" value="COPPER_BLUE"/>
    <property type="match status" value="1"/>
</dbReference>
<feature type="compositionally biased region" description="Gly residues" evidence="8">
    <location>
        <begin position="137"/>
        <end position="155"/>
    </location>
</feature>
<dbReference type="PANTHER" id="PTHR34192">
    <property type="entry name" value="PLASTOCYANIN MAJOR ISOFORM, CHLOROPLASTIC-RELATED"/>
    <property type="match status" value="1"/>
</dbReference>
<gene>
    <name evidence="13" type="primary">petE</name>
    <name evidence="13" type="ORF">ElP_01340</name>
</gene>
<protein>
    <submittedName>
        <fullName evidence="13">Plastocyanin</fullName>
    </submittedName>
</protein>
<keyword evidence="3 7" id="KW-0479">Metal-binding</keyword>
<feature type="binding site" evidence="7">
    <location>
        <position position="110"/>
    </location>
    <ligand>
        <name>Cu cation</name>
        <dbReference type="ChEBI" id="CHEBI:23378"/>
    </ligand>
</feature>
<feature type="transmembrane region" description="Helical" evidence="9">
    <location>
        <begin position="176"/>
        <end position="195"/>
    </location>
</feature>
<keyword evidence="9" id="KW-0812">Transmembrane</keyword>
<keyword evidence="14" id="KW-1185">Reference proteome</keyword>
<feature type="signal peptide" evidence="10">
    <location>
        <begin position="1"/>
        <end position="23"/>
    </location>
</feature>
<reference evidence="13 14" key="1">
    <citation type="submission" date="2019-02" db="EMBL/GenBank/DDBJ databases">
        <title>Deep-cultivation of Planctomycetes and their phenomic and genomic characterization uncovers novel biology.</title>
        <authorList>
            <person name="Wiegand S."/>
            <person name="Jogler M."/>
            <person name="Boedeker C."/>
            <person name="Pinto D."/>
            <person name="Vollmers J."/>
            <person name="Rivas-Marin E."/>
            <person name="Kohn T."/>
            <person name="Peeters S.H."/>
            <person name="Heuer A."/>
            <person name="Rast P."/>
            <person name="Oberbeckmann S."/>
            <person name="Bunk B."/>
            <person name="Jeske O."/>
            <person name="Meyerdierks A."/>
            <person name="Storesund J.E."/>
            <person name="Kallscheuer N."/>
            <person name="Luecker S."/>
            <person name="Lage O.M."/>
            <person name="Pohl T."/>
            <person name="Merkel B.J."/>
            <person name="Hornburger P."/>
            <person name="Mueller R.-W."/>
            <person name="Bruemmer F."/>
            <person name="Labrenz M."/>
            <person name="Spormann A.M."/>
            <person name="Op den Camp H."/>
            <person name="Overmann J."/>
            <person name="Amann R."/>
            <person name="Jetten M.S.M."/>
            <person name="Mascher T."/>
            <person name="Medema M.H."/>
            <person name="Devos D.P."/>
            <person name="Kaster A.-K."/>
            <person name="Ovreas L."/>
            <person name="Rohde M."/>
            <person name="Galperin M.Y."/>
            <person name="Jogler C."/>
        </authorList>
    </citation>
    <scope>NUCLEOTIDE SEQUENCE [LARGE SCALE GENOMIC DNA]</scope>
    <source>
        <strain evidence="13 14">ElP</strain>
    </source>
</reference>
<evidence type="ECO:0000313" key="14">
    <source>
        <dbReference type="Proteomes" id="UP000317835"/>
    </source>
</evidence>
<evidence type="ECO:0000256" key="10">
    <source>
        <dbReference type="SAM" id="SignalP"/>
    </source>
</evidence>
<dbReference type="InterPro" id="IPR000923">
    <property type="entry name" value="BlueCu_1"/>
</dbReference>
<dbReference type="InterPro" id="IPR019251">
    <property type="entry name" value="DUF2231_TM"/>
</dbReference>
<evidence type="ECO:0000256" key="3">
    <source>
        <dbReference type="ARBA" id="ARBA00022723"/>
    </source>
</evidence>
<dbReference type="SUPFAM" id="SSF49503">
    <property type="entry name" value="Cupredoxins"/>
    <property type="match status" value="1"/>
</dbReference>
<evidence type="ECO:0000256" key="4">
    <source>
        <dbReference type="ARBA" id="ARBA00022982"/>
    </source>
</evidence>
<sequence length="308" mass="31550" precursor="true">MPRRPILSAAATLVAAWATTAAAQGPAATVEMTGENTFEPRGVVIEAGQSVRWTNPSSVVHTVTADPDEADDPGNVSLPEGAEPFDSGDVEPGGSYSRTFDVPGTYQYVCLPHESIGMIGTVEVTDPGAGEASEGSSGSGPSGPDPGSGSGSGGTGSKGFAANLVTWLGKLHPPSVSFPIALVLSALLAEVLWSATGRPLFDHSARFCVWVGAIGAVVSVTLGWCFAGLAWSDGDRVMTTHRWVGTSAGLLAPVVLVLAEASRRPGGRSIRPWYLGLLVVAAVLVGLNGHFGGLMAYGEDYYAWPGSG</sequence>
<evidence type="ECO:0000259" key="12">
    <source>
        <dbReference type="Pfam" id="PF09990"/>
    </source>
</evidence>
<dbReference type="AlphaFoldDB" id="A0A518GUP1"/>
<evidence type="ECO:0000256" key="7">
    <source>
        <dbReference type="PIRSR" id="PIRSR602387-1"/>
    </source>
</evidence>
<evidence type="ECO:0000256" key="2">
    <source>
        <dbReference type="ARBA" id="ARBA00022448"/>
    </source>
</evidence>
<feature type="region of interest" description="Disordered" evidence="8">
    <location>
        <begin position="64"/>
        <end position="97"/>
    </location>
</feature>
<dbReference type="InterPro" id="IPR002387">
    <property type="entry name" value="Plastocyanin"/>
</dbReference>
<comment type="cofactor">
    <cofactor evidence="7">
        <name>Cu(2+)</name>
        <dbReference type="ChEBI" id="CHEBI:29036"/>
    </cofactor>
    <text evidence="7">The crystal structure with reduced Cu(1+) has also been determined.</text>
</comment>
<feature type="compositionally biased region" description="Low complexity" evidence="8">
    <location>
        <begin position="126"/>
        <end position="136"/>
    </location>
</feature>
<dbReference type="GO" id="GO:0009055">
    <property type="term" value="F:electron transfer activity"/>
    <property type="evidence" value="ECO:0007669"/>
    <property type="project" value="InterPro"/>
</dbReference>
<keyword evidence="5 7" id="KW-0186">Copper</keyword>
<feature type="chain" id="PRO_5022135556" evidence="10">
    <location>
        <begin position="24"/>
        <end position="308"/>
    </location>
</feature>
<dbReference type="EMBL" id="CP036426">
    <property type="protein sequence ID" value="QDV32306.1"/>
    <property type="molecule type" value="Genomic_DNA"/>
</dbReference>
<dbReference type="Pfam" id="PF00127">
    <property type="entry name" value="Copper-bind"/>
    <property type="match status" value="1"/>
</dbReference>
<dbReference type="PRINTS" id="PR00157">
    <property type="entry name" value="PLASTOCYANIN"/>
</dbReference>
<name>A0A518GUP1_9BACT</name>
<feature type="domain" description="Blue (type 1) copper" evidence="11">
    <location>
        <begin position="36"/>
        <end position="124"/>
    </location>
</feature>
<dbReference type="RefSeq" id="WP_145266307.1">
    <property type="nucleotide sequence ID" value="NZ_CP036426.1"/>
</dbReference>
<keyword evidence="4" id="KW-0249">Electron transport</keyword>
<keyword evidence="10" id="KW-0732">Signal</keyword>
<evidence type="ECO:0000256" key="6">
    <source>
        <dbReference type="ARBA" id="ARBA00023136"/>
    </source>
</evidence>
<organism evidence="13 14">
    <name type="scientific">Tautonia plasticadhaerens</name>
    <dbReference type="NCBI Taxonomy" id="2527974"/>
    <lineage>
        <taxon>Bacteria</taxon>
        <taxon>Pseudomonadati</taxon>
        <taxon>Planctomycetota</taxon>
        <taxon>Planctomycetia</taxon>
        <taxon>Isosphaerales</taxon>
        <taxon>Isosphaeraceae</taxon>
        <taxon>Tautonia</taxon>
    </lineage>
</organism>
<evidence type="ECO:0000313" key="13">
    <source>
        <dbReference type="EMBL" id="QDV32306.1"/>
    </source>
</evidence>
<feature type="transmembrane region" description="Helical" evidence="9">
    <location>
        <begin position="273"/>
        <end position="297"/>
    </location>
</feature>
<feature type="binding site" evidence="7">
    <location>
        <position position="118"/>
    </location>
    <ligand>
        <name>Cu cation</name>
        <dbReference type="ChEBI" id="CHEBI:23378"/>
    </ligand>
</feature>
<dbReference type="GO" id="GO:0005507">
    <property type="term" value="F:copper ion binding"/>
    <property type="evidence" value="ECO:0007669"/>
    <property type="project" value="InterPro"/>
</dbReference>
<dbReference type="Pfam" id="PF09990">
    <property type="entry name" value="DUF2231"/>
    <property type="match status" value="1"/>
</dbReference>
<dbReference type="OrthoDB" id="9809746at2"/>
<accession>A0A518GUP1</accession>
<dbReference type="GO" id="GO:0016020">
    <property type="term" value="C:membrane"/>
    <property type="evidence" value="ECO:0007669"/>
    <property type="project" value="UniProtKB-SubCell"/>
</dbReference>
<keyword evidence="9" id="KW-1133">Transmembrane helix</keyword>
<keyword evidence="6 9" id="KW-0472">Membrane</keyword>
<dbReference type="Proteomes" id="UP000317835">
    <property type="component" value="Chromosome"/>
</dbReference>
<proteinExistence type="predicted"/>
<keyword evidence="2" id="KW-0813">Transport</keyword>
<dbReference type="Gene3D" id="2.60.40.420">
    <property type="entry name" value="Cupredoxins - blue copper proteins"/>
    <property type="match status" value="1"/>
</dbReference>
<evidence type="ECO:0000256" key="5">
    <source>
        <dbReference type="ARBA" id="ARBA00023008"/>
    </source>
</evidence>
<evidence type="ECO:0000256" key="1">
    <source>
        <dbReference type="ARBA" id="ARBA00004370"/>
    </source>
</evidence>
<dbReference type="InterPro" id="IPR008972">
    <property type="entry name" value="Cupredoxin"/>
</dbReference>